<name>A0ABS6KAZ9_9FIRM</name>
<evidence type="ECO:0000313" key="12">
    <source>
        <dbReference type="EMBL" id="MBU9727694.1"/>
    </source>
</evidence>
<dbReference type="InterPro" id="IPR044085">
    <property type="entry name" value="MglB-like_PBP1"/>
</dbReference>
<keyword evidence="4" id="KW-0479">Metal-binding</keyword>
<keyword evidence="7" id="KW-0106">Calcium</keyword>
<evidence type="ECO:0000313" key="13">
    <source>
        <dbReference type="Proteomes" id="UP001314681"/>
    </source>
</evidence>
<keyword evidence="5 10" id="KW-0732">Signal</keyword>
<proteinExistence type="predicted"/>
<dbReference type="SUPFAM" id="SSF53822">
    <property type="entry name" value="Periplasmic binding protein-like I"/>
    <property type="match status" value="1"/>
</dbReference>
<dbReference type="PANTHER" id="PTHR30036:SF2">
    <property type="entry name" value="D-GALACTOSE_METHYL-GALACTOSIDE BINDING PERIPLASMIC PROTEIN MGLB"/>
    <property type="match status" value="1"/>
</dbReference>
<evidence type="ECO:0000256" key="8">
    <source>
        <dbReference type="ARBA" id="ARBA00034323"/>
    </source>
</evidence>
<organism evidence="12 13">
    <name type="scientific">Diplocloster modestus</name>
    <dbReference type="NCBI Taxonomy" id="2850322"/>
    <lineage>
        <taxon>Bacteria</taxon>
        <taxon>Bacillati</taxon>
        <taxon>Bacillota</taxon>
        <taxon>Clostridia</taxon>
        <taxon>Lachnospirales</taxon>
        <taxon>Lachnospiraceae</taxon>
        <taxon>Diplocloster</taxon>
    </lineage>
</organism>
<evidence type="ECO:0000256" key="2">
    <source>
        <dbReference type="ARBA" id="ARBA00022448"/>
    </source>
</evidence>
<dbReference type="Pfam" id="PF13407">
    <property type="entry name" value="Peripla_BP_4"/>
    <property type="match status" value="1"/>
</dbReference>
<comment type="subcellular location">
    <subcellularLocation>
        <location evidence="1">Cell envelope</location>
    </subcellularLocation>
</comment>
<reference evidence="12 13" key="1">
    <citation type="submission" date="2021-06" db="EMBL/GenBank/DDBJ databases">
        <title>Description of novel taxa of the family Lachnospiraceae.</title>
        <authorList>
            <person name="Chaplin A.V."/>
            <person name="Sokolova S.R."/>
            <person name="Pikina A.P."/>
            <person name="Korzhanova M."/>
            <person name="Belova V."/>
            <person name="Korostin D."/>
            <person name="Efimov B.A."/>
        </authorList>
    </citation>
    <scope>NUCLEOTIDE SEQUENCE [LARGE SCALE GENOMIC DNA]</scope>
    <source>
        <strain evidence="12 13">ASD4241</strain>
    </source>
</reference>
<dbReference type="Proteomes" id="UP001314681">
    <property type="component" value="Unassembled WGS sequence"/>
</dbReference>
<feature type="chain" id="PRO_5047133711" description="D-galactose/methyl-galactoside binding periplasmic protein MglB" evidence="10">
    <location>
        <begin position="25"/>
        <end position="372"/>
    </location>
</feature>
<keyword evidence="13" id="KW-1185">Reference proteome</keyword>
<dbReference type="InterPro" id="IPR050555">
    <property type="entry name" value="Bact_Solute-Bind_Prot2"/>
</dbReference>
<feature type="signal peptide" evidence="10">
    <location>
        <begin position="1"/>
        <end position="24"/>
    </location>
</feature>
<evidence type="ECO:0000256" key="7">
    <source>
        <dbReference type="ARBA" id="ARBA00022837"/>
    </source>
</evidence>
<keyword evidence="6" id="KW-0574">Periplasm</keyword>
<keyword evidence="2" id="KW-0813">Transport</keyword>
<evidence type="ECO:0000256" key="3">
    <source>
        <dbReference type="ARBA" id="ARBA00022597"/>
    </source>
</evidence>
<dbReference type="RefSeq" id="WP_158354367.1">
    <property type="nucleotide sequence ID" value="NZ_JAHQCX010000013.1"/>
</dbReference>
<evidence type="ECO:0000256" key="5">
    <source>
        <dbReference type="ARBA" id="ARBA00022729"/>
    </source>
</evidence>
<feature type="domain" description="Periplasmic binding protein" evidence="11">
    <location>
        <begin position="36"/>
        <end position="313"/>
    </location>
</feature>
<comment type="subunit">
    <text evidence="8">The ABC transporter complex is composed of one ATP-binding protein (MglA), two transmembrane proteins (MglC) and a solute-binding protein (MglB).</text>
</comment>
<dbReference type="CDD" id="cd01539">
    <property type="entry name" value="PBP1_GGBP"/>
    <property type="match status" value="1"/>
</dbReference>
<evidence type="ECO:0000256" key="1">
    <source>
        <dbReference type="ARBA" id="ARBA00004196"/>
    </source>
</evidence>
<evidence type="ECO:0000256" key="10">
    <source>
        <dbReference type="SAM" id="SignalP"/>
    </source>
</evidence>
<dbReference type="InterPro" id="IPR028082">
    <property type="entry name" value="Peripla_BP_I"/>
</dbReference>
<evidence type="ECO:0000256" key="9">
    <source>
        <dbReference type="ARBA" id="ARBA00034344"/>
    </source>
</evidence>
<evidence type="ECO:0000259" key="11">
    <source>
        <dbReference type="Pfam" id="PF13407"/>
    </source>
</evidence>
<sequence>MKSIKFWITGTIFCISICSLCACARQQTAPPDQIHVGVTYYNQSDTFLNELLTCFKEQLNTSGSDKPMTPVTIRDAAGSQRTQNDQVKELIDAGCNVLCVNLVERADPSDIIDIARNHDVPIIFFNREPVKEDMMQWDGLYYVGADAKQSGVMQGELAADAIISNNQIDRNRDGKIQYVVLEGEPGHQDAIIRTENAVETLKNSGIVLEKLGYGIANWNRAQAQNRMEQMLGQFQNKIELVLANNDDMALGAIDAYEKTNLTESAYPVFFGIDGTEVGLEAVLDSKLSGTVYNDKEGQAAAMAKLAAALVLGEGMEEIEFENDKYIYLPYAKITKDNASQFLSEEALRKYNPDAPLAGNGSDSSAPGFIVQY</sequence>
<keyword evidence="3" id="KW-0762">Sugar transport</keyword>
<dbReference type="PANTHER" id="PTHR30036">
    <property type="entry name" value="D-XYLOSE-BINDING PERIPLASMIC PROTEIN"/>
    <property type="match status" value="1"/>
</dbReference>
<comment type="caution">
    <text evidence="12">The sequence shown here is derived from an EMBL/GenBank/DDBJ whole genome shotgun (WGS) entry which is preliminary data.</text>
</comment>
<gene>
    <name evidence="12" type="ORF">KTH90_16920</name>
</gene>
<evidence type="ECO:0000256" key="4">
    <source>
        <dbReference type="ARBA" id="ARBA00022723"/>
    </source>
</evidence>
<dbReference type="PROSITE" id="PS51257">
    <property type="entry name" value="PROKAR_LIPOPROTEIN"/>
    <property type="match status" value="1"/>
</dbReference>
<dbReference type="Gene3D" id="3.40.50.2300">
    <property type="match status" value="2"/>
</dbReference>
<dbReference type="InterPro" id="IPR025997">
    <property type="entry name" value="SBP_2_dom"/>
</dbReference>
<evidence type="ECO:0000256" key="6">
    <source>
        <dbReference type="ARBA" id="ARBA00022764"/>
    </source>
</evidence>
<accession>A0ABS6KAZ9</accession>
<dbReference type="EMBL" id="JAHQCX010000013">
    <property type="protein sequence ID" value="MBU9727694.1"/>
    <property type="molecule type" value="Genomic_DNA"/>
</dbReference>
<protein>
    <recommendedName>
        <fullName evidence="9">D-galactose/methyl-galactoside binding periplasmic protein MglB</fullName>
    </recommendedName>
</protein>